<dbReference type="InterPro" id="IPR053842">
    <property type="entry name" value="NikA-like"/>
</dbReference>
<dbReference type="RefSeq" id="WP_221258536.1">
    <property type="nucleotide sequence ID" value="NZ_AP024749.1"/>
</dbReference>
<organism evidence="1 2">
    <name type="scientific">Flavobacterium okayamense</name>
    <dbReference type="NCBI Taxonomy" id="2830782"/>
    <lineage>
        <taxon>Bacteria</taxon>
        <taxon>Pseudomonadati</taxon>
        <taxon>Bacteroidota</taxon>
        <taxon>Flavobacteriia</taxon>
        <taxon>Flavobacteriales</taxon>
        <taxon>Flavobacteriaceae</taxon>
        <taxon>Flavobacterium</taxon>
    </lineage>
</organism>
<dbReference type="EMBL" id="AP024749">
    <property type="protein sequence ID" value="BCY29459.1"/>
    <property type="molecule type" value="Genomic_DNA"/>
</dbReference>
<keyword evidence="2" id="KW-1185">Reference proteome</keyword>
<dbReference type="Proteomes" id="UP000825258">
    <property type="component" value="Chromosome"/>
</dbReference>
<name>A0ABM7S7S7_9FLAO</name>
<gene>
    <name evidence="1" type="ORF">KK2020170_23270</name>
</gene>
<evidence type="ECO:0000313" key="2">
    <source>
        <dbReference type="Proteomes" id="UP000825258"/>
    </source>
</evidence>
<evidence type="ECO:0000313" key="1">
    <source>
        <dbReference type="EMBL" id="BCY29459.1"/>
    </source>
</evidence>
<accession>A0ABM7S7S7</accession>
<reference evidence="1 2" key="1">
    <citation type="submission" date="2021-06" db="EMBL/GenBank/DDBJ databases">
        <title>Whole genome sequences of Flavobacterium sp. KK2020170 and assembly.</title>
        <authorList>
            <person name="Kitahara K."/>
            <person name="Miyoshi S."/>
            <person name="Uesaka K."/>
        </authorList>
    </citation>
    <scope>NUCLEOTIDE SEQUENCE [LARGE SCALE GENOMIC DNA]</scope>
    <source>
        <strain evidence="1 2">KK2020170</strain>
    </source>
</reference>
<proteinExistence type="predicted"/>
<sequence>MRNKILKLRVSTLEKRIITKKANQLGVSTSELIRAALLNYKVKSKLTQEELEIFKMLTNYSLNFTRISNLVREKDYDSFKKISMETAKEIREILIQKFK</sequence>
<dbReference type="Pfam" id="PF21983">
    <property type="entry name" value="NikA-like"/>
    <property type="match status" value="1"/>
</dbReference>
<evidence type="ECO:0008006" key="3">
    <source>
        <dbReference type="Google" id="ProtNLM"/>
    </source>
</evidence>
<protein>
    <recommendedName>
        <fullName evidence="3">Ribbon-helix-helix protein, copG family</fullName>
    </recommendedName>
</protein>